<proteinExistence type="inferred from homology"/>
<reference evidence="3" key="1">
    <citation type="submission" date="2022-11" db="EMBL/GenBank/DDBJ databases">
        <authorList>
            <person name="Petersen C."/>
        </authorList>
    </citation>
    <scope>NUCLEOTIDE SEQUENCE</scope>
    <source>
        <strain evidence="3">IBT 19713</strain>
    </source>
</reference>
<evidence type="ECO:0000313" key="3">
    <source>
        <dbReference type="EMBL" id="KAJ5226099.1"/>
    </source>
</evidence>
<comment type="caution">
    <text evidence="3">The sequence shown here is derived from an EMBL/GenBank/DDBJ whole genome shotgun (WGS) entry which is preliminary data.</text>
</comment>
<dbReference type="GeneID" id="83203923"/>
<organism evidence="3 4">
    <name type="scientific">Penicillium chermesinum</name>
    <dbReference type="NCBI Taxonomy" id="63820"/>
    <lineage>
        <taxon>Eukaryota</taxon>
        <taxon>Fungi</taxon>
        <taxon>Dikarya</taxon>
        <taxon>Ascomycota</taxon>
        <taxon>Pezizomycotina</taxon>
        <taxon>Eurotiomycetes</taxon>
        <taxon>Eurotiomycetidae</taxon>
        <taxon>Eurotiales</taxon>
        <taxon>Aspergillaceae</taxon>
        <taxon>Penicillium</taxon>
    </lineage>
</organism>
<dbReference type="PANTHER" id="PTHR43669">
    <property type="entry name" value="5-KETO-D-GLUCONATE 5-REDUCTASE"/>
    <property type="match status" value="1"/>
</dbReference>
<sequence>MATTSPVILILGSGPRIGQHVAKAFSAKGYKVALASRSQKKEDSQTDQLHIAADLSDPHSVKDVFSNVEERLGLPSVVVYNAAAAIFNSPDDPLAVSLDDFTRNFSINTTSALVAAQQAASSFARLPSNSSKTFIYTGNILNDTPIANLFDVGVGKTATAYIIRAAATAYSIKGFKFYYADERKADGTPAYSAVDGDAHGDFYAGLAGHKTQGPWQQTFVKGIGYKQFPD</sequence>
<keyword evidence="4" id="KW-1185">Reference proteome</keyword>
<dbReference type="EMBL" id="JAPQKS010000005">
    <property type="protein sequence ID" value="KAJ5226099.1"/>
    <property type="molecule type" value="Genomic_DNA"/>
</dbReference>
<evidence type="ECO:0000256" key="1">
    <source>
        <dbReference type="ARBA" id="ARBA00006484"/>
    </source>
</evidence>
<protein>
    <recommendedName>
        <fullName evidence="5">Short-chain dehydrogenase</fullName>
    </recommendedName>
</protein>
<keyword evidence="2" id="KW-0560">Oxidoreductase</keyword>
<comment type="similarity">
    <text evidence="1">Belongs to the short-chain dehydrogenases/reductases (SDR) family.</text>
</comment>
<dbReference type="Pfam" id="PF13561">
    <property type="entry name" value="adh_short_C2"/>
    <property type="match status" value="1"/>
</dbReference>
<evidence type="ECO:0000256" key="2">
    <source>
        <dbReference type="ARBA" id="ARBA00023002"/>
    </source>
</evidence>
<dbReference type="InterPro" id="IPR036291">
    <property type="entry name" value="NAD(P)-bd_dom_sf"/>
</dbReference>
<feature type="non-terminal residue" evidence="3">
    <location>
        <position position="1"/>
    </location>
</feature>
<dbReference type="PANTHER" id="PTHR43669:SF4">
    <property type="entry name" value="SHORT-CHAIN DEHYDROGENASE"/>
    <property type="match status" value="1"/>
</dbReference>
<accession>A0A9W9TKN9</accession>
<evidence type="ECO:0008006" key="5">
    <source>
        <dbReference type="Google" id="ProtNLM"/>
    </source>
</evidence>
<dbReference type="OrthoDB" id="5336600at2759"/>
<evidence type="ECO:0000313" key="4">
    <source>
        <dbReference type="Proteomes" id="UP001150941"/>
    </source>
</evidence>
<dbReference type="Gene3D" id="3.40.50.720">
    <property type="entry name" value="NAD(P)-binding Rossmann-like Domain"/>
    <property type="match status" value="1"/>
</dbReference>
<name>A0A9W9TKN9_9EURO</name>
<dbReference type="GO" id="GO:0016491">
    <property type="term" value="F:oxidoreductase activity"/>
    <property type="evidence" value="ECO:0007669"/>
    <property type="project" value="UniProtKB-KW"/>
</dbReference>
<dbReference type="SUPFAM" id="SSF51735">
    <property type="entry name" value="NAD(P)-binding Rossmann-fold domains"/>
    <property type="match status" value="1"/>
</dbReference>
<dbReference type="RefSeq" id="XP_058329510.1">
    <property type="nucleotide sequence ID" value="XM_058476620.1"/>
</dbReference>
<dbReference type="InterPro" id="IPR002347">
    <property type="entry name" value="SDR_fam"/>
</dbReference>
<reference evidence="3" key="2">
    <citation type="journal article" date="2023" name="IMA Fungus">
        <title>Comparative genomic study of the Penicillium genus elucidates a diverse pangenome and 15 lateral gene transfer events.</title>
        <authorList>
            <person name="Petersen C."/>
            <person name="Sorensen T."/>
            <person name="Nielsen M.R."/>
            <person name="Sondergaard T.E."/>
            <person name="Sorensen J.L."/>
            <person name="Fitzpatrick D.A."/>
            <person name="Frisvad J.C."/>
            <person name="Nielsen K.L."/>
        </authorList>
    </citation>
    <scope>NUCLEOTIDE SEQUENCE</scope>
    <source>
        <strain evidence="3">IBT 19713</strain>
    </source>
</reference>
<gene>
    <name evidence="3" type="ORF">N7468_007324</name>
</gene>
<dbReference type="AlphaFoldDB" id="A0A9W9TKN9"/>
<dbReference type="Proteomes" id="UP001150941">
    <property type="component" value="Unassembled WGS sequence"/>
</dbReference>